<dbReference type="Gene3D" id="3.30.70.20">
    <property type="match status" value="1"/>
</dbReference>
<dbReference type="Pfam" id="PF12838">
    <property type="entry name" value="Fer4_7"/>
    <property type="match status" value="1"/>
</dbReference>
<dbReference type="SUPFAM" id="SSF54862">
    <property type="entry name" value="4Fe-4S ferredoxins"/>
    <property type="match status" value="1"/>
</dbReference>
<organism evidence="5 6">
    <name type="scientific">Thermodesulfitimonas autotrophica</name>
    <dbReference type="NCBI Taxonomy" id="1894989"/>
    <lineage>
        <taxon>Bacteria</taxon>
        <taxon>Bacillati</taxon>
        <taxon>Bacillota</taxon>
        <taxon>Clostridia</taxon>
        <taxon>Thermoanaerobacterales</taxon>
        <taxon>Thermoanaerobacteraceae</taxon>
        <taxon>Thermodesulfitimonas</taxon>
    </lineage>
</organism>
<name>A0A3N5AXX3_9THEO</name>
<evidence type="ECO:0000313" key="6">
    <source>
        <dbReference type="Proteomes" id="UP000282654"/>
    </source>
</evidence>
<gene>
    <name evidence="5" type="ORF">EDD75_0710</name>
</gene>
<proteinExistence type="predicted"/>
<dbReference type="PROSITE" id="PS00198">
    <property type="entry name" value="4FE4S_FER_1"/>
    <property type="match status" value="1"/>
</dbReference>
<accession>A0A3N5AXX3</accession>
<dbReference type="RefSeq" id="WP_123928053.1">
    <property type="nucleotide sequence ID" value="NZ_RKRE01000001.1"/>
</dbReference>
<comment type="caution">
    <text evidence="5">The sequence shown here is derived from an EMBL/GenBank/DDBJ whole genome shotgun (WGS) entry which is preliminary data.</text>
</comment>
<dbReference type="InterPro" id="IPR017900">
    <property type="entry name" value="4Fe4S_Fe_S_CS"/>
</dbReference>
<evidence type="ECO:0000256" key="2">
    <source>
        <dbReference type="ARBA" id="ARBA00023004"/>
    </source>
</evidence>
<protein>
    <submittedName>
        <fullName evidence="5">Adenylylsulfate reductase subunit B</fullName>
    </submittedName>
</protein>
<dbReference type="OrthoDB" id="9807879at2"/>
<dbReference type="EMBL" id="RKRE01000001">
    <property type="protein sequence ID" value="RPF49884.1"/>
    <property type="molecule type" value="Genomic_DNA"/>
</dbReference>
<feature type="domain" description="4Fe-4S ferredoxin-type" evidence="4">
    <location>
        <begin position="38"/>
        <end position="67"/>
    </location>
</feature>
<keyword evidence="1" id="KW-0479">Metal-binding</keyword>
<keyword evidence="6" id="KW-1185">Reference proteome</keyword>
<dbReference type="Proteomes" id="UP000282654">
    <property type="component" value="Unassembled WGS sequence"/>
</dbReference>
<evidence type="ECO:0000313" key="5">
    <source>
        <dbReference type="EMBL" id="RPF49884.1"/>
    </source>
</evidence>
<evidence type="ECO:0000259" key="4">
    <source>
        <dbReference type="PROSITE" id="PS51379"/>
    </source>
</evidence>
<dbReference type="PROSITE" id="PS51379">
    <property type="entry name" value="4FE4S_FER_2"/>
    <property type="match status" value="2"/>
</dbReference>
<evidence type="ECO:0000256" key="1">
    <source>
        <dbReference type="ARBA" id="ARBA00022723"/>
    </source>
</evidence>
<dbReference type="GO" id="GO:0046872">
    <property type="term" value="F:metal ion binding"/>
    <property type="evidence" value="ECO:0007669"/>
    <property type="project" value="UniProtKB-KW"/>
</dbReference>
<reference evidence="5 6" key="1">
    <citation type="submission" date="2018-11" db="EMBL/GenBank/DDBJ databases">
        <title>Genomic Encyclopedia of Type Strains, Phase IV (KMG-IV): sequencing the most valuable type-strain genomes for metagenomic binning, comparative biology and taxonomic classification.</title>
        <authorList>
            <person name="Goeker M."/>
        </authorList>
    </citation>
    <scope>NUCLEOTIDE SEQUENCE [LARGE SCALE GENOMIC DNA]</scope>
    <source>
        <strain evidence="5 6">DSM 102936</strain>
    </source>
</reference>
<dbReference type="AlphaFoldDB" id="A0A3N5AXX3"/>
<keyword evidence="3" id="KW-0411">Iron-sulfur</keyword>
<dbReference type="GO" id="GO:0051536">
    <property type="term" value="F:iron-sulfur cluster binding"/>
    <property type="evidence" value="ECO:0007669"/>
    <property type="project" value="UniProtKB-KW"/>
</dbReference>
<feature type="domain" description="4Fe-4S ferredoxin-type" evidence="4">
    <location>
        <begin position="1"/>
        <end position="35"/>
    </location>
</feature>
<dbReference type="InterPro" id="IPR017896">
    <property type="entry name" value="4Fe4S_Fe-S-bd"/>
</dbReference>
<evidence type="ECO:0000256" key="3">
    <source>
        <dbReference type="ARBA" id="ARBA00023014"/>
    </source>
</evidence>
<keyword evidence="2" id="KW-0408">Iron</keyword>
<sequence length="114" mass="12542">MPPYVLPDKCDGCKNEPDPLCVSVCPGNLFVVDAATGKAYCRDPGECWDCMTCTIYCPTQAIVTQVQYQLAPIPARLVPKLGRHSITWTLTDCKGKVYRMRNLVLSDGEEDNGA</sequence>